<dbReference type="Pfam" id="PF04803">
    <property type="entry name" value="Cor1"/>
    <property type="match status" value="1"/>
</dbReference>
<sequence length="210" mass="24938">MNLWEWPVSDWNSLHFKLNKVSLCSSGCSGTHYVDQADLKPSEVFLTIPRQNVFFQLHSDINKALSMKRKHMETYVKDCIKGSNRKVKQIWKMKARERKKINSEFSKQYMTTFQQWDMDIQKLDEEQEKLANNFKKKQKTFKLSKSDQNQSLQAIRQLHEKFMENLENLETSSYLQLTNVEGELKKEISTFQKNLTRHTLKYSLPCKTSD</sequence>
<keyword evidence="5" id="KW-1185">Reference proteome</keyword>
<evidence type="ECO:0000256" key="2">
    <source>
        <dbReference type="SAM" id="Coils"/>
    </source>
</evidence>
<dbReference type="PANTHER" id="PTHR19368">
    <property type="entry name" value="XLR/SCP3/FAM9"/>
    <property type="match status" value="1"/>
</dbReference>
<dbReference type="PANTHER" id="PTHR19368:SF10">
    <property type="entry name" value="EG546282 PROTEIN-RELATED"/>
    <property type="match status" value="1"/>
</dbReference>
<dbReference type="InterPro" id="IPR051443">
    <property type="entry name" value="XLR/SYCP3"/>
</dbReference>
<feature type="coiled-coil region" evidence="2">
    <location>
        <begin position="113"/>
        <end position="172"/>
    </location>
</feature>
<dbReference type="AlphaFoldDB" id="A0AAU9YXL8"/>
<comment type="similarity">
    <text evidence="1">Belongs to the XLR/SYCP3 family.</text>
</comment>
<reference evidence="4" key="1">
    <citation type="submission" date="2022-06" db="EMBL/GenBank/DDBJ databases">
        <authorList>
            <person name="Andreotti S."/>
            <person name="Wyler E."/>
        </authorList>
    </citation>
    <scope>NUCLEOTIDE SEQUENCE</scope>
</reference>
<dbReference type="GO" id="GO:0007286">
    <property type="term" value="P:spermatid development"/>
    <property type="evidence" value="ECO:0007669"/>
    <property type="project" value="TreeGrafter"/>
</dbReference>
<evidence type="ECO:0000313" key="5">
    <source>
        <dbReference type="Proteomes" id="UP001152836"/>
    </source>
</evidence>
<evidence type="ECO:0000256" key="1">
    <source>
        <dbReference type="ARBA" id="ARBA00010283"/>
    </source>
</evidence>
<organism evidence="4 5">
    <name type="scientific">Phodopus roborovskii</name>
    <name type="common">Roborovski's desert hamster</name>
    <name type="synonym">Cricetulus roborovskii</name>
    <dbReference type="NCBI Taxonomy" id="109678"/>
    <lineage>
        <taxon>Eukaryota</taxon>
        <taxon>Metazoa</taxon>
        <taxon>Chordata</taxon>
        <taxon>Craniata</taxon>
        <taxon>Vertebrata</taxon>
        <taxon>Euteleostomi</taxon>
        <taxon>Mammalia</taxon>
        <taxon>Eutheria</taxon>
        <taxon>Euarchontoglires</taxon>
        <taxon>Glires</taxon>
        <taxon>Rodentia</taxon>
        <taxon>Myomorpha</taxon>
        <taxon>Muroidea</taxon>
        <taxon>Cricetidae</taxon>
        <taxon>Cricetinae</taxon>
        <taxon>Phodopus</taxon>
    </lineage>
</organism>
<evidence type="ECO:0000259" key="3">
    <source>
        <dbReference type="Pfam" id="PF04803"/>
    </source>
</evidence>
<name>A0AAU9YXL8_PHORO</name>
<proteinExistence type="inferred from homology"/>
<protein>
    <submittedName>
        <fullName evidence="4">3830403N18Rik protein</fullName>
    </submittedName>
</protein>
<dbReference type="GO" id="GO:0051321">
    <property type="term" value="P:meiotic cell cycle"/>
    <property type="evidence" value="ECO:0007669"/>
    <property type="project" value="TreeGrafter"/>
</dbReference>
<evidence type="ECO:0000313" key="4">
    <source>
        <dbReference type="EMBL" id="CAH6780028.1"/>
    </source>
</evidence>
<accession>A0AAU9YXL8</accession>
<feature type="domain" description="XLR/SYCP3/FAM9" evidence="3">
    <location>
        <begin position="63"/>
        <end position="193"/>
    </location>
</feature>
<dbReference type="InterPro" id="IPR006888">
    <property type="entry name" value="XLR/SYCP3/FAM9_dom"/>
</dbReference>
<gene>
    <name evidence="4" type="primary">3830403N18Rik</name>
    <name evidence="4" type="ORF">PHOROB_LOCUS3467</name>
</gene>
<dbReference type="EMBL" id="CALSGD010000743">
    <property type="protein sequence ID" value="CAH6780028.1"/>
    <property type="molecule type" value="Genomic_DNA"/>
</dbReference>
<dbReference type="Proteomes" id="UP001152836">
    <property type="component" value="Unassembled WGS sequence"/>
</dbReference>
<comment type="caution">
    <text evidence="4">The sequence shown here is derived from an EMBL/GenBank/DDBJ whole genome shotgun (WGS) entry which is preliminary data.</text>
</comment>
<dbReference type="GO" id="GO:0000795">
    <property type="term" value="C:synaptonemal complex"/>
    <property type="evidence" value="ECO:0007669"/>
    <property type="project" value="TreeGrafter"/>
</dbReference>
<keyword evidence="2" id="KW-0175">Coiled coil</keyword>